<evidence type="ECO:0000313" key="1">
    <source>
        <dbReference type="EMBL" id="RBQ07686.1"/>
    </source>
</evidence>
<dbReference type="EMBL" id="QNQU01000008">
    <property type="protein sequence ID" value="RBQ07686.1"/>
    <property type="molecule type" value="Genomic_DNA"/>
</dbReference>
<proteinExistence type="predicted"/>
<keyword evidence="2" id="KW-1185">Reference proteome</keyword>
<organism evidence="1 2">
    <name type="scientific">Pedobacter miscanthi</name>
    <dbReference type="NCBI Taxonomy" id="2259170"/>
    <lineage>
        <taxon>Bacteria</taxon>
        <taxon>Pseudomonadati</taxon>
        <taxon>Bacteroidota</taxon>
        <taxon>Sphingobacteriia</taxon>
        <taxon>Sphingobacteriales</taxon>
        <taxon>Sphingobacteriaceae</taxon>
        <taxon>Pedobacter</taxon>
    </lineage>
</organism>
<gene>
    <name evidence="1" type="ORF">DRW42_10905</name>
</gene>
<dbReference type="AlphaFoldDB" id="A0A366L1G8"/>
<comment type="caution">
    <text evidence="1">The sequence shown here is derived from an EMBL/GenBank/DDBJ whole genome shotgun (WGS) entry which is preliminary data.</text>
</comment>
<evidence type="ECO:0000313" key="2">
    <source>
        <dbReference type="Proteomes" id="UP000252081"/>
    </source>
</evidence>
<protein>
    <submittedName>
        <fullName evidence="1">Uncharacterized protein</fullName>
    </submittedName>
</protein>
<name>A0A366L1G8_9SPHI</name>
<reference evidence="1 2" key="1">
    <citation type="submission" date="2018-07" db="EMBL/GenBank/DDBJ databases">
        <title>A draft genome of a endophytic bacteria, a new species of Pedobacter.</title>
        <authorList>
            <person name="Zhang Z.D."/>
            <person name="Chen Z.J."/>
        </authorList>
    </citation>
    <scope>NUCLEOTIDE SEQUENCE [LARGE SCALE GENOMIC DNA]</scope>
    <source>
        <strain evidence="1 2">RS10</strain>
    </source>
</reference>
<dbReference type="Proteomes" id="UP000252081">
    <property type="component" value="Unassembled WGS sequence"/>
</dbReference>
<sequence length="81" mass="9311">MSCFFNLISGVEQILTDDVWLKTIYFNPSKFYFVEGVAFKLLLLIFTPRYNNKENPVLMVGDCNFFKIVVKLAALPSFHPG</sequence>
<accession>A0A366L1G8</accession>